<name>A0AAV7F0E6_ARIFI</name>
<sequence length="168" mass="18294">MTPLDSFDGWFPVYKREEGNRDAEIERVRVEWCGVRNETASRVGGRDPAIAVAVAVFVGFLPFPASQNHTLLSLILSLPLPPSLARFLNQTEPAMRASGPIVASVMAASSVAYSSLCDRQPSDPSPKMPDSTKGKPTGSTSGRGFEKEKFAPRFDGLRFIETLVTAHR</sequence>
<evidence type="ECO:0000313" key="2">
    <source>
        <dbReference type="EMBL" id="KAG9454538.1"/>
    </source>
</evidence>
<evidence type="ECO:0000313" key="3">
    <source>
        <dbReference type="Proteomes" id="UP000825729"/>
    </source>
</evidence>
<evidence type="ECO:0000256" key="1">
    <source>
        <dbReference type="SAM" id="MobiDB-lite"/>
    </source>
</evidence>
<proteinExistence type="predicted"/>
<gene>
    <name evidence="2" type="ORF">H6P81_007442</name>
</gene>
<dbReference type="PANTHER" id="PTHR34683:SF2">
    <property type="entry name" value="EXPRESSED PROTEIN"/>
    <property type="match status" value="1"/>
</dbReference>
<feature type="region of interest" description="Disordered" evidence="1">
    <location>
        <begin position="116"/>
        <end position="149"/>
    </location>
</feature>
<dbReference type="AlphaFoldDB" id="A0AAV7F0E6"/>
<keyword evidence="3" id="KW-1185">Reference proteome</keyword>
<organism evidence="2 3">
    <name type="scientific">Aristolochia fimbriata</name>
    <name type="common">White veined hardy Dutchman's pipe vine</name>
    <dbReference type="NCBI Taxonomy" id="158543"/>
    <lineage>
        <taxon>Eukaryota</taxon>
        <taxon>Viridiplantae</taxon>
        <taxon>Streptophyta</taxon>
        <taxon>Embryophyta</taxon>
        <taxon>Tracheophyta</taxon>
        <taxon>Spermatophyta</taxon>
        <taxon>Magnoliopsida</taxon>
        <taxon>Magnoliidae</taxon>
        <taxon>Piperales</taxon>
        <taxon>Aristolochiaceae</taxon>
        <taxon>Aristolochia</taxon>
    </lineage>
</organism>
<dbReference type="Proteomes" id="UP000825729">
    <property type="component" value="Unassembled WGS sequence"/>
</dbReference>
<dbReference type="PANTHER" id="PTHR34683">
    <property type="entry name" value="EXPRESSED PROTEIN-RELATED"/>
    <property type="match status" value="1"/>
</dbReference>
<protein>
    <submittedName>
        <fullName evidence="2">Uncharacterized protein</fullName>
    </submittedName>
</protein>
<reference evidence="2 3" key="1">
    <citation type="submission" date="2021-07" db="EMBL/GenBank/DDBJ databases">
        <title>The Aristolochia fimbriata genome: insights into angiosperm evolution, floral development and chemical biosynthesis.</title>
        <authorList>
            <person name="Jiao Y."/>
        </authorList>
    </citation>
    <scope>NUCLEOTIDE SEQUENCE [LARGE SCALE GENOMIC DNA]</scope>
    <source>
        <strain evidence="2">IBCAS-2021</strain>
        <tissue evidence="2">Leaf</tissue>
    </source>
</reference>
<dbReference type="EMBL" id="JAINDJ010000003">
    <property type="protein sequence ID" value="KAG9454538.1"/>
    <property type="molecule type" value="Genomic_DNA"/>
</dbReference>
<accession>A0AAV7F0E6</accession>
<comment type="caution">
    <text evidence="2">The sequence shown here is derived from an EMBL/GenBank/DDBJ whole genome shotgun (WGS) entry which is preliminary data.</text>
</comment>